<feature type="transmembrane region" description="Helical" evidence="1">
    <location>
        <begin position="39"/>
        <end position="61"/>
    </location>
</feature>
<reference evidence="3" key="1">
    <citation type="journal article" date="2019" name="Int. J. Syst. Evol. Microbiol.">
        <title>The Global Catalogue of Microorganisms (GCM) 10K type strain sequencing project: providing services to taxonomists for standard genome sequencing and annotation.</title>
        <authorList>
            <consortium name="The Broad Institute Genomics Platform"/>
            <consortium name="The Broad Institute Genome Sequencing Center for Infectious Disease"/>
            <person name="Wu L."/>
            <person name="Ma J."/>
        </authorList>
    </citation>
    <scope>NUCLEOTIDE SEQUENCE [LARGE SCALE GENOMIC DNA]</scope>
    <source>
        <strain evidence="3">XZYJ18</strain>
    </source>
</reference>
<accession>A0ABV9ZCG6</accession>
<dbReference type="EMBL" id="JBHSKG010000002">
    <property type="protein sequence ID" value="MFC5137882.1"/>
    <property type="molecule type" value="Genomic_DNA"/>
</dbReference>
<feature type="transmembrane region" description="Helical" evidence="1">
    <location>
        <begin position="7"/>
        <end position="27"/>
    </location>
</feature>
<protein>
    <recommendedName>
        <fullName evidence="4">Integral membrane protein</fullName>
    </recommendedName>
</protein>
<keyword evidence="1" id="KW-1133">Transmembrane helix</keyword>
<keyword evidence="3" id="KW-1185">Reference proteome</keyword>
<evidence type="ECO:0000313" key="3">
    <source>
        <dbReference type="Proteomes" id="UP001596175"/>
    </source>
</evidence>
<name>A0ABV9ZCG6_9PSEU</name>
<evidence type="ECO:0008006" key="4">
    <source>
        <dbReference type="Google" id="ProtNLM"/>
    </source>
</evidence>
<dbReference type="Proteomes" id="UP001596175">
    <property type="component" value="Unassembled WGS sequence"/>
</dbReference>
<comment type="caution">
    <text evidence="2">The sequence shown here is derived from an EMBL/GenBank/DDBJ whole genome shotgun (WGS) entry which is preliminary data.</text>
</comment>
<evidence type="ECO:0000313" key="2">
    <source>
        <dbReference type="EMBL" id="MFC5137882.1"/>
    </source>
</evidence>
<keyword evidence="1" id="KW-0812">Transmembrane</keyword>
<keyword evidence="1" id="KW-0472">Membrane</keyword>
<proteinExistence type="predicted"/>
<gene>
    <name evidence="2" type="ORF">ACFPK1_06545</name>
</gene>
<sequence>MGGRDVRVLVVSAVTVILLMGAVPLAVPGVPRLHGIPQLVALGVLVLAGVAFVVGLALLALGRSVRRRADEHEEVVPTPVAPVAPAMAPAPLYVSVRTRS</sequence>
<evidence type="ECO:0000256" key="1">
    <source>
        <dbReference type="SAM" id="Phobius"/>
    </source>
</evidence>
<organism evidence="2 3">
    <name type="scientific">Actinomycetospora rhizophila</name>
    <dbReference type="NCBI Taxonomy" id="1416876"/>
    <lineage>
        <taxon>Bacteria</taxon>
        <taxon>Bacillati</taxon>
        <taxon>Actinomycetota</taxon>
        <taxon>Actinomycetes</taxon>
        <taxon>Pseudonocardiales</taxon>
        <taxon>Pseudonocardiaceae</taxon>
        <taxon>Actinomycetospora</taxon>
    </lineage>
</organism>